<protein>
    <submittedName>
        <fullName evidence="2">Uncharacterized protein</fullName>
    </submittedName>
</protein>
<sequence>MITGPSRVGKTAVTRDLADDSYSPFNSTPNPARKQLLVISRCAYMVTGSLLEQFSNRKRDSHCRA</sequence>
<keyword evidence="3" id="KW-1185">Reference proteome</keyword>
<reference evidence="2 3" key="1">
    <citation type="journal article" date="2019" name="Nat. Ecol. Evol.">
        <title>Megaphylogeny resolves global patterns of mushroom evolution.</title>
        <authorList>
            <person name="Varga T."/>
            <person name="Krizsan K."/>
            <person name="Foldi C."/>
            <person name="Dima B."/>
            <person name="Sanchez-Garcia M."/>
            <person name="Sanchez-Ramirez S."/>
            <person name="Szollosi G.J."/>
            <person name="Szarkandi J.G."/>
            <person name="Papp V."/>
            <person name="Albert L."/>
            <person name="Andreopoulos W."/>
            <person name="Angelini C."/>
            <person name="Antonin V."/>
            <person name="Barry K.W."/>
            <person name="Bougher N.L."/>
            <person name="Buchanan P."/>
            <person name="Buyck B."/>
            <person name="Bense V."/>
            <person name="Catcheside P."/>
            <person name="Chovatia M."/>
            <person name="Cooper J."/>
            <person name="Damon W."/>
            <person name="Desjardin D."/>
            <person name="Finy P."/>
            <person name="Geml J."/>
            <person name="Haridas S."/>
            <person name="Hughes K."/>
            <person name="Justo A."/>
            <person name="Karasinski D."/>
            <person name="Kautmanova I."/>
            <person name="Kiss B."/>
            <person name="Kocsube S."/>
            <person name="Kotiranta H."/>
            <person name="LaButti K.M."/>
            <person name="Lechner B.E."/>
            <person name="Liimatainen K."/>
            <person name="Lipzen A."/>
            <person name="Lukacs Z."/>
            <person name="Mihaltcheva S."/>
            <person name="Morgado L.N."/>
            <person name="Niskanen T."/>
            <person name="Noordeloos M.E."/>
            <person name="Ohm R.A."/>
            <person name="Ortiz-Santana B."/>
            <person name="Ovrebo C."/>
            <person name="Racz N."/>
            <person name="Riley R."/>
            <person name="Savchenko A."/>
            <person name="Shiryaev A."/>
            <person name="Soop K."/>
            <person name="Spirin V."/>
            <person name="Szebenyi C."/>
            <person name="Tomsovsky M."/>
            <person name="Tulloss R.E."/>
            <person name="Uehling J."/>
            <person name="Grigoriev I.V."/>
            <person name="Vagvolgyi C."/>
            <person name="Papp T."/>
            <person name="Martin F.M."/>
            <person name="Miettinen O."/>
            <person name="Hibbett D.S."/>
            <person name="Nagy L.G."/>
        </authorList>
    </citation>
    <scope>NUCLEOTIDE SEQUENCE [LARGE SCALE GENOMIC DNA]</scope>
    <source>
        <strain evidence="2 3">CBS 166.37</strain>
    </source>
</reference>
<gene>
    <name evidence="2" type="ORF">BDQ12DRAFT_727334</name>
</gene>
<dbReference type="AlphaFoldDB" id="A0A5C3LMB0"/>
<dbReference type="Proteomes" id="UP000308652">
    <property type="component" value="Unassembled WGS sequence"/>
</dbReference>
<dbReference type="EMBL" id="ML213639">
    <property type="protein sequence ID" value="TFK33905.1"/>
    <property type="molecule type" value="Genomic_DNA"/>
</dbReference>
<evidence type="ECO:0000256" key="1">
    <source>
        <dbReference type="SAM" id="MobiDB-lite"/>
    </source>
</evidence>
<evidence type="ECO:0000313" key="2">
    <source>
        <dbReference type="EMBL" id="TFK33905.1"/>
    </source>
</evidence>
<organism evidence="2 3">
    <name type="scientific">Crucibulum laeve</name>
    <dbReference type="NCBI Taxonomy" id="68775"/>
    <lineage>
        <taxon>Eukaryota</taxon>
        <taxon>Fungi</taxon>
        <taxon>Dikarya</taxon>
        <taxon>Basidiomycota</taxon>
        <taxon>Agaricomycotina</taxon>
        <taxon>Agaricomycetes</taxon>
        <taxon>Agaricomycetidae</taxon>
        <taxon>Agaricales</taxon>
        <taxon>Agaricineae</taxon>
        <taxon>Nidulariaceae</taxon>
        <taxon>Crucibulum</taxon>
    </lineage>
</organism>
<proteinExistence type="predicted"/>
<accession>A0A5C3LMB0</accession>
<name>A0A5C3LMB0_9AGAR</name>
<evidence type="ECO:0000313" key="3">
    <source>
        <dbReference type="Proteomes" id="UP000308652"/>
    </source>
</evidence>
<feature type="region of interest" description="Disordered" evidence="1">
    <location>
        <begin position="1"/>
        <end position="31"/>
    </location>
</feature>
<dbReference type="OrthoDB" id="422637at2759"/>